<dbReference type="OrthoDB" id="8714888at2759"/>
<evidence type="ECO:0000313" key="7">
    <source>
        <dbReference type="Ensembl" id="ENSGMOP00000001974.1"/>
    </source>
</evidence>
<feature type="transmembrane region" description="Helical" evidence="6">
    <location>
        <begin position="65"/>
        <end position="88"/>
    </location>
</feature>
<reference evidence="7" key="1">
    <citation type="submission" date="2025-08" db="UniProtKB">
        <authorList>
            <consortium name="Ensembl"/>
        </authorList>
    </citation>
    <scope>IDENTIFICATION</scope>
</reference>
<reference evidence="7" key="2">
    <citation type="submission" date="2025-09" db="UniProtKB">
        <authorList>
            <consortium name="Ensembl"/>
        </authorList>
    </citation>
    <scope>IDENTIFICATION</scope>
</reference>
<dbReference type="InterPro" id="IPR004031">
    <property type="entry name" value="PMP22/EMP/MP20/Claudin"/>
</dbReference>
<evidence type="ECO:0000313" key="8">
    <source>
        <dbReference type="Proteomes" id="UP000694546"/>
    </source>
</evidence>
<evidence type="ECO:0000256" key="1">
    <source>
        <dbReference type="ARBA" id="ARBA00004141"/>
    </source>
</evidence>
<dbReference type="OMA" id="KSWWVWT"/>
<comment type="similarity">
    <text evidence="2 6">Belongs to the PMP-22/EMP/MP20 family.</text>
</comment>
<dbReference type="InterPro" id="IPR004032">
    <property type="entry name" value="PMP22_EMP_MP20"/>
</dbReference>
<proteinExistence type="inferred from homology"/>
<protein>
    <submittedName>
        <fullName evidence="7">Epithelial membrane protein 3a (MAM blood group)</fullName>
    </submittedName>
</protein>
<dbReference type="InterPro" id="IPR050579">
    <property type="entry name" value="PMP-22/EMP/MP20-like"/>
</dbReference>
<keyword evidence="3 6" id="KW-0812">Transmembrane</keyword>
<feature type="transmembrane region" description="Helical" evidence="6">
    <location>
        <begin position="135"/>
        <end position="158"/>
    </location>
</feature>
<dbReference type="PANTHER" id="PTHR10671">
    <property type="entry name" value="EPITHELIAL MEMBRANE PROTEIN-RELATED"/>
    <property type="match status" value="1"/>
</dbReference>
<dbReference type="Ensembl" id="ENSGMOT00000002038.2">
    <property type="protein sequence ID" value="ENSGMOP00000001974.1"/>
    <property type="gene ID" value="ENSGMOG00000001864.2"/>
</dbReference>
<keyword evidence="4 6" id="KW-1133">Transmembrane helix</keyword>
<gene>
    <name evidence="7" type="primary">emp3a</name>
</gene>
<evidence type="ECO:0000256" key="6">
    <source>
        <dbReference type="RuleBase" id="RU363088"/>
    </source>
</evidence>
<dbReference type="Proteomes" id="UP000694546">
    <property type="component" value="Chromosome 13"/>
</dbReference>
<dbReference type="AlphaFoldDB" id="A0A8C5F3T7"/>
<accession>A0A8C5F3T7</accession>
<evidence type="ECO:0000256" key="3">
    <source>
        <dbReference type="ARBA" id="ARBA00022692"/>
    </source>
</evidence>
<name>A0A8C5F3T7_GADMO</name>
<dbReference type="PRINTS" id="PR01453">
    <property type="entry name" value="EPMEMFAMILY"/>
</dbReference>
<dbReference type="PANTHER" id="PTHR10671:SF8">
    <property type="entry name" value="EPITHELIAL MEMBRANE PROTEIN 3"/>
    <property type="match status" value="1"/>
</dbReference>
<comment type="caution">
    <text evidence="6">Lacks conserved residue(s) required for the propagation of feature annotation.</text>
</comment>
<dbReference type="Pfam" id="PF00822">
    <property type="entry name" value="PMP22_Claudin"/>
    <property type="match status" value="1"/>
</dbReference>
<organism evidence="7 8">
    <name type="scientific">Gadus morhua</name>
    <name type="common">Atlantic cod</name>
    <dbReference type="NCBI Taxonomy" id="8049"/>
    <lineage>
        <taxon>Eukaryota</taxon>
        <taxon>Metazoa</taxon>
        <taxon>Chordata</taxon>
        <taxon>Craniata</taxon>
        <taxon>Vertebrata</taxon>
        <taxon>Euteleostomi</taxon>
        <taxon>Actinopterygii</taxon>
        <taxon>Neopterygii</taxon>
        <taxon>Teleostei</taxon>
        <taxon>Neoteleostei</taxon>
        <taxon>Acanthomorphata</taxon>
        <taxon>Zeiogadaria</taxon>
        <taxon>Gadariae</taxon>
        <taxon>Gadiformes</taxon>
        <taxon>Gadoidei</taxon>
        <taxon>Gadidae</taxon>
        <taxon>Gadus</taxon>
    </lineage>
</organism>
<comment type="subcellular location">
    <subcellularLocation>
        <location evidence="1 6">Membrane</location>
        <topology evidence="1 6">Multi-pass membrane protein</topology>
    </subcellularLocation>
</comment>
<evidence type="ECO:0000256" key="2">
    <source>
        <dbReference type="ARBA" id="ARBA00006864"/>
    </source>
</evidence>
<sequence length="164" mass="18684">MVLLLLCVTVMHLVTLALLLIATLEKSWWVWSDSEVTDLWYKCFHDNTTDEWLCATNEIDWLHSIQALMVLSVVLSSISFLVFVGQLFTLSTGGLFYLTGLCQTFSGFAAFAACLIFTFRRKEILDDVRDLSTGHFGYCFIMAWVCVPLLLLSGVLYVHLRKKQ</sequence>
<dbReference type="PROSITE" id="PS01221">
    <property type="entry name" value="PMP22_1"/>
    <property type="match status" value="1"/>
</dbReference>
<dbReference type="GeneTree" id="ENSGT00950000182696"/>
<evidence type="ECO:0000256" key="5">
    <source>
        <dbReference type="ARBA" id="ARBA00023136"/>
    </source>
</evidence>
<keyword evidence="8" id="KW-1185">Reference proteome</keyword>
<feature type="transmembrane region" description="Helical" evidence="6">
    <location>
        <begin position="95"/>
        <end position="119"/>
    </location>
</feature>
<dbReference type="GO" id="GO:0005886">
    <property type="term" value="C:plasma membrane"/>
    <property type="evidence" value="ECO:0007669"/>
    <property type="project" value="TreeGrafter"/>
</dbReference>
<evidence type="ECO:0000256" key="4">
    <source>
        <dbReference type="ARBA" id="ARBA00022989"/>
    </source>
</evidence>
<dbReference type="Gene3D" id="1.20.140.150">
    <property type="match status" value="1"/>
</dbReference>
<keyword evidence="5 6" id="KW-0472">Membrane</keyword>